<evidence type="ECO:0000313" key="3">
    <source>
        <dbReference type="EMBL" id="CAJ1964332.1"/>
    </source>
</evidence>
<dbReference type="GO" id="GO:0005886">
    <property type="term" value="C:plasma membrane"/>
    <property type="evidence" value="ECO:0007669"/>
    <property type="project" value="TreeGrafter"/>
</dbReference>
<dbReference type="SUPFAM" id="SSF56024">
    <property type="entry name" value="Phospholipase D/nuclease"/>
    <property type="match status" value="1"/>
</dbReference>
<keyword evidence="1" id="KW-0677">Repeat</keyword>
<gene>
    <name evidence="3" type="ORF">AYBTSS11_LOCUS20255</name>
</gene>
<dbReference type="EMBL" id="OY731403">
    <property type="protein sequence ID" value="CAJ1964332.1"/>
    <property type="molecule type" value="Genomic_DNA"/>
</dbReference>
<dbReference type="PANTHER" id="PTHR18896:SF86">
    <property type="entry name" value="PHOSPHOLIPASE D DELTA"/>
    <property type="match status" value="1"/>
</dbReference>
<dbReference type="InterPro" id="IPR015679">
    <property type="entry name" value="PLipase_D_fam"/>
</dbReference>
<evidence type="ECO:0000256" key="2">
    <source>
        <dbReference type="ARBA" id="ARBA00023098"/>
    </source>
</evidence>
<name>A0AA86SYI9_9FABA</name>
<dbReference type="Gramene" id="rna-AYBTSS11_LOCUS20255">
    <property type="protein sequence ID" value="CAJ1964332.1"/>
    <property type="gene ID" value="gene-AYBTSS11_LOCUS20255"/>
</dbReference>
<dbReference type="InterPro" id="IPR035892">
    <property type="entry name" value="C2_domain_sf"/>
</dbReference>
<dbReference type="Proteomes" id="UP001189624">
    <property type="component" value="Chromosome 6"/>
</dbReference>
<dbReference type="GO" id="GO:0004630">
    <property type="term" value="F:phospholipase D activity"/>
    <property type="evidence" value="ECO:0007669"/>
    <property type="project" value="TreeGrafter"/>
</dbReference>
<reference evidence="3" key="1">
    <citation type="submission" date="2023-10" db="EMBL/GenBank/DDBJ databases">
        <authorList>
            <person name="Domelevo Entfellner J.-B."/>
        </authorList>
    </citation>
    <scope>NUCLEOTIDE SEQUENCE</scope>
</reference>
<evidence type="ECO:0000256" key="1">
    <source>
        <dbReference type="ARBA" id="ARBA00022737"/>
    </source>
</evidence>
<proteinExistence type="predicted"/>
<keyword evidence="4" id="KW-1185">Reference proteome</keyword>
<evidence type="ECO:0000313" key="4">
    <source>
        <dbReference type="Proteomes" id="UP001189624"/>
    </source>
</evidence>
<keyword evidence="2" id="KW-0443">Lipid metabolism</keyword>
<dbReference type="AlphaFoldDB" id="A0AA86SYI9"/>
<sequence length="344" mass="39456">MLTFSMAATGNDNDNGIIYIHGGDLDLKIIKVRQLPNMDIFSEHLRHCVTCDTIKFHFDDVSAHSESQRTCHNRRIITNGPYVTFHIPLAHPVVDLEFRVKDDDVFGAQTMGTVKILAWLIATGQLIFDWFPIIGPSGKPAKRDTTLHVQMKFMPVEENLLYQRGIAADLEHCEVRNTYFPVRRGSSVRLYQEAQCPESGKGKLPEVKLENGEVYRHGKCWEGICYAISEAHHMVYLVGWSIYHKVKLVREPTRTFPRGDLTLGELLKCKSEEGVRVLLLVWDDKTSHDKILLKTTHDEETRKFFKHSSVMCVLSSRDHYTVVPEDDPSVWVSSENDPENWHVQ</sequence>
<organism evidence="3 4">
    <name type="scientific">Sphenostylis stenocarpa</name>
    <dbReference type="NCBI Taxonomy" id="92480"/>
    <lineage>
        <taxon>Eukaryota</taxon>
        <taxon>Viridiplantae</taxon>
        <taxon>Streptophyta</taxon>
        <taxon>Embryophyta</taxon>
        <taxon>Tracheophyta</taxon>
        <taxon>Spermatophyta</taxon>
        <taxon>Magnoliopsida</taxon>
        <taxon>eudicotyledons</taxon>
        <taxon>Gunneridae</taxon>
        <taxon>Pentapetalae</taxon>
        <taxon>rosids</taxon>
        <taxon>fabids</taxon>
        <taxon>Fabales</taxon>
        <taxon>Fabaceae</taxon>
        <taxon>Papilionoideae</taxon>
        <taxon>50 kb inversion clade</taxon>
        <taxon>NPAAA clade</taxon>
        <taxon>indigoferoid/millettioid clade</taxon>
        <taxon>Phaseoleae</taxon>
        <taxon>Sphenostylis</taxon>
    </lineage>
</organism>
<dbReference type="SUPFAM" id="SSF49562">
    <property type="entry name" value="C2 domain (Calcium/lipid-binding domain, CaLB)"/>
    <property type="match status" value="1"/>
</dbReference>
<dbReference type="PANTHER" id="PTHR18896">
    <property type="entry name" value="PHOSPHOLIPASE D"/>
    <property type="match status" value="1"/>
</dbReference>
<protein>
    <submittedName>
        <fullName evidence="3">Uncharacterized protein</fullName>
    </submittedName>
</protein>
<feature type="non-terminal residue" evidence="3">
    <location>
        <position position="344"/>
    </location>
</feature>
<accession>A0AA86SYI9</accession>
<dbReference type="GO" id="GO:0009395">
    <property type="term" value="P:phospholipid catabolic process"/>
    <property type="evidence" value="ECO:0007669"/>
    <property type="project" value="TreeGrafter"/>
</dbReference>